<reference evidence="2 3" key="1">
    <citation type="submission" date="2018-06" db="EMBL/GenBank/DDBJ databases">
        <title>Genomic Encyclopedia of Type Strains, Phase IV (KMG-IV): sequencing the most valuable type-strain genomes for metagenomic binning, comparative biology and taxonomic classification.</title>
        <authorList>
            <person name="Goeker M."/>
        </authorList>
    </citation>
    <scope>NUCLEOTIDE SEQUENCE [LARGE SCALE GENOMIC DNA]</scope>
    <source>
        <strain evidence="2 3">DSM 5</strain>
    </source>
</reference>
<sequence length="221" mass="24823">MKKNITELVFILDKSGSMAGLEADTIGGYNAMLAKQKNAEGEATVTTVLFNHEFELLHDRINVRGIAPITEKEYEVGGTTALLDAIGSTIQKIGNVQKRTSEEVRAGKVLFVITTDGMENASRQFGYDKIKAMIAHQKEMYGWEFIFLGANIDAISTAAKFGINEDFAVEYHADKEGTQLNYQALNEAVTSFRQGEKINRTWKKDIEKDFENRQQSRRSRD</sequence>
<evidence type="ECO:0000259" key="1">
    <source>
        <dbReference type="PROSITE" id="PS50234"/>
    </source>
</evidence>
<dbReference type="AlphaFoldDB" id="A0A2W7MR02"/>
<keyword evidence="3" id="KW-1185">Reference proteome</keyword>
<evidence type="ECO:0000313" key="3">
    <source>
        <dbReference type="Proteomes" id="UP000248646"/>
    </source>
</evidence>
<dbReference type="Proteomes" id="UP000248646">
    <property type="component" value="Unassembled WGS sequence"/>
</dbReference>
<dbReference type="EMBL" id="QKZI01000002">
    <property type="protein sequence ID" value="PZX05602.1"/>
    <property type="molecule type" value="Genomic_DNA"/>
</dbReference>
<protein>
    <recommendedName>
        <fullName evidence="1">VWFA domain-containing protein</fullName>
    </recommendedName>
</protein>
<dbReference type="OrthoDB" id="9790144at2"/>
<name>A0A2W7MR02_9BACI</name>
<gene>
    <name evidence="2" type="ORF">C7437_10256</name>
</gene>
<dbReference type="PROSITE" id="PS50234">
    <property type="entry name" value="VWFA"/>
    <property type="match status" value="1"/>
</dbReference>
<dbReference type="InterPro" id="IPR002035">
    <property type="entry name" value="VWF_A"/>
</dbReference>
<evidence type="ECO:0000313" key="2">
    <source>
        <dbReference type="EMBL" id="PZX05602.1"/>
    </source>
</evidence>
<accession>A0A2W7MR02</accession>
<proteinExistence type="predicted"/>
<comment type="caution">
    <text evidence="2">The sequence shown here is derived from an EMBL/GenBank/DDBJ whole genome shotgun (WGS) entry which is preliminary data.</text>
</comment>
<dbReference type="SUPFAM" id="SSF53300">
    <property type="entry name" value="vWA-like"/>
    <property type="match status" value="1"/>
</dbReference>
<feature type="domain" description="VWFA" evidence="1">
    <location>
        <begin position="7"/>
        <end position="149"/>
    </location>
</feature>
<dbReference type="InterPro" id="IPR036465">
    <property type="entry name" value="vWFA_dom_sf"/>
</dbReference>
<organism evidence="2 3">
    <name type="scientific">Psychrobacillus insolitus</name>
    <dbReference type="NCBI Taxonomy" id="1461"/>
    <lineage>
        <taxon>Bacteria</taxon>
        <taxon>Bacillati</taxon>
        <taxon>Bacillota</taxon>
        <taxon>Bacilli</taxon>
        <taxon>Bacillales</taxon>
        <taxon>Bacillaceae</taxon>
        <taxon>Psychrobacillus</taxon>
    </lineage>
</organism>
<dbReference type="Gene3D" id="3.40.50.410">
    <property type="entry name" value="von Willebrand factor, type A domain"/>
    <property type="match status" value="1"/>
</dbReference>
<dbReference type="RefSeq" id="WP_111439063.1">
    <property type="nucleotide sequence ID" value="NZ_QKZI01000002.1"/>
</dbReference>